<accession>A0A1Y4N528</accession>
<protein>
    <submittedName>
        <fullName evidence="3">Uncharacterized protein</fullName>
    </submittedName>
</protein>
<feature type="region of interest" description="Disordered" evidence="1">
    <location>
        <begin position="1"/>
        <end position="30"/>
    </location>
</feature>
<proteinExistence type="predicted"/>
<keyword evidence="2" id="KW-0812">Transmembrane</keyword>
<name>A0A1Y4N528_9FIRM</name>
<comment type="caution">
    <text evidence="3">The sequence shown here is derived from an EMBL/GenBank/DDBJ whole genome shotgun (WGS) entry which is preliminary data.</text>
</comment>
<feature type="transmembrane region" description="Helical" evidence="2">
    <location>
        <begin position="82"/>
        <end position="104"/>
    </location>
</feature>
<dbReference type="Proteomes" id="UP000196386">
    <property type="component" value="Unassembled WGS sequence"/>
</dbReference>
<sequence length="212" mass="23203">MDLHKLAEEQGIDDETEETGGIEEAGVLDDLEEVQGTVEEAEPVTEQAEEEEAEQSDLEFCRAEKERIATEIGEDSARRVKIFVVAGLAALFAIFMIISMVSGLKKDKEAIAALPYTRFSQGEITASETTYTDTMKISKYAELENGSLLLFFEGTPDNFAQSVRIPVTSSVYNMVDNGDIAKITYQIVSVSSDTGTIDKAVNLKIKSVQEGI</sequence>
<evidence type="ECO:0000256" key="1">
    <source>
        <dbReference type="SAM" id="MobiDB-lite"/>
    </source>
</evidence>
<evidence type="ECO:0000256" key="2">
    <source>
        <dbReference type="SAM" id="Phobius"/>
    </source>
</evidence>
<reference evidence="4" key="1">
    <citation type="submission" date="2017-04" db="EMBL/GenBank/DDBJ databases">
        <title>Function of individual gut microbiota members based on whole genome sequencing of pure cultures obtained from chicken caecum.</title>
        <authorList>
            <person name="Medvecky M."/>
            <person name="Cejkova D."/>
            <person name="Polansky O."/>
            <person name="Karasova D."/>
            <person name="Kubasova T."/>
            <person name="Cizek A."/>
            <person name="Rychlik I."/>
        </authorList>
    </citation>
    <scope>NUCLEOTIDE SEQUENCE [LARGE SCALE GENOMIC DNA]</scope>
    <source>
        <strain evidence="4">An175</strain>
    </source>
</reference>
<feature type="region of interest" description="Disordered" evidence="1">
    <location>
        <begin position="38"/>
        <end position="57"/>
    </location>
</feature>
<evidence type="ECO:0000313" key="4">
    <source>
        <dbReference type="Proteomes" id="UP000196386"/>
    </source>
</evidence>
<organism evidence="3 4">
    <name type="scientific">Anaerotruncus colihominis</name>
    <dbReference type="NCBI Taxonomy" id="169435"/>
    <lineage>
        <taxon>Bacteria</taxon>
        <taxon>Bacillati</taxon>
        <taxon>Bacillota</taxon>
        <taxon>Clostridia</taxon>
        <taxon>Eubacteriales</taxon>
        <taxon>Oscillospiraceae</taxon>
        <taxon>Anaerotruncus</taxon>
    </lineage>
</organism>
<dbReference type="AlphaFoldDB" id="A0A1Y4N528"/>
<feature type="compositionally biased region" description="Acidic residues" evidence="1">
    <location>
        <begin position="10"/>
        <end position="30"/>
    </location>
</feature>
<gene>
    <name evidence="3" type="ORF">B5F11_04385</name>
</gene>
<keyword evidence="2" id="KW-0472">Membrane</keyword>
<evidence type="ECO:0000313" key="3">
    <source>
        <dbReference type="EMBL" id="OUP70688.1"/>
    </source>
</evidence>
<dbReference type="EMBL" id="NFKP01000003">
    <property type="protein sequence ID" value="OUP70688.1"/>
    <property type="molecule type" value="Genomic_DNA"/>
</dbReference>
<keyword evidence="2" id="KW-1133">Transmembrane helix</keyword>